<dbReference type="Proteomes" id="UP000095300">
    <property type="component" value="Unassembled WGS sequence"/>
</dbReference>
<accession>A0A1I8PH24</accession>
<dbReference type="InterPro" id="IPR002919">
    <property type="entry name" value="TIL_dom"/>
</dbReference>
<keyword evidence="3" id="KW-0732">Signal</keyword>
<evidence type="ECO:0000256" key="2">
    <source>
        <dbReference type="ARBA" id="ARBA00023157"/>
    </source>
</evidence>
<dbReference type="VEuPathDB" id="VectorBase:SCAU008026"/>
<keyword evidence="1" id="KW-0646">Protease inhibitor</keyword>
<dbReference type="EnsemblMetazoa" id="SCAU008026-RB">
    <property type="protein sequence ID" value="SCAU008026-PB"/>
    <property type="gene ID" value="SCAU008026"/>
</dbReference>
<dbReference type="PANTHER" id="PTHR23259:SF70">
    <property type="entry name" value="ACCESSORY GLAND PROTEIN ACP62F-RELATED"/>
    <property type="match status" value="1"/>
</dbReference>
<dbReference type="InterPro" id="IPR051368">
    <property type="entry name" value="SerProtInhib-TIL_Domain"/>
</dbReference>
<dbReference type="InterPro" id="IPR036084">
    <property type="entry name" value="Ser_inhib-like_sf"/>
</dbReference>
<name>A0A1I8PH24_STOCA</name>
<dbReference type="Gene3D" id="2.10.25.10">
    <property type="entry name" value="Laminin"/>
    <property type="match status" value="1"/>
</dbReference>
<reference evidence="5" key="1">
    <citation type="submission" date="2020-05" db="UniProtKB">
        <authorList>
            <consortium name="EnsemblMetazoa"/>
        </authorList>
    </citation>
    <scope>IDENTIFICATION</scope>
    <source>
        <strain evidence="5">USDA</strain>
    </source>
</reference>
<dbReference type="GO" id="GO:0030414">
    <property type="term" value="F:peptidase inhibitor activity"/>
    <property type="evidence" value="ECO:0007669"/>
    <property type="project" value="UniProtKB-KW"/>
</dbReference>
<dbReference type="PANTHER" id="PTHR23259">
    <property type="entry name" value="RIDDLE"/>
    <property type="match status" value="1"/>
</dbReference>
<dbReference type="Pfam" id="PF01826">
    <property type="entry name" value="TIL"/>
    <property type="match status" value="1"/>
</dbReference>
<dbReference type="SUPFAM" id="SSF57567">
    <property type="entry name" value="Serine protease inhibitors"/>
    <property type="match status" value="1"/>
</dbReference>
<feature type="domain" description="TIL" evidence="4">
    <location>
        <begin position="27"/>
        <end position="81"/>
    </location>
</feature>
<dbReference type="AlphaFoldDB" id="A0A1I8PH24"/>
<evidence type="ECO:0000256" key="3">
    <source>
        <dbReference type="SAM" id="SignalP"/>
    </source>
</evidence>
<protein>
    <recommendedName>
        <fullName evidence="4">TIL domain-containing protein</fullName>
    </recommendedName>
</protein>
<feature type="signal peptide" evidence="3">
    <location>
        <begin position="1"/>
        <end position="19"/>
    </location>
</feature>
<evidence type="ECO:0000313" key="5">
    <source>
        <dbReference type="EnsemblMetazoa" id="SCAU008026-PB"/>
    </source>
</evidence>
<sequence length="81" mass="9022">MAKFFLFAFLAFLSVTVQAARFPIPSCGPNEEFTTCGFACPLTCDNPLERGICTFNCYIGCQCKTNFVRHSNGHCVRPEEC</sequence>
<organism evidence="5 6">
    <name type="scientific">Stomoxys calcitrans</name>
    <name type="common">Stable fly</name>
    <name type="synonym">Conops calcitrans</name>
    <dbReference type="NCBI Taxonomy" id="35570"/>
    <lineage>
        <taxon>Eukaryota</taxon>
        <taxon>Metazoa</taxon>
        <taxon>Ecdysozoa</taxon>
        <taxon>Arthropoda</taxon>
        <taxon>Hexapoda</taxon>
        <taxon>Insecta</taxon>
        <taxon>Pterygota</taxon>
        <taxon>Neoptera</taxon>
        <taxon>Endopterygota</taxon>
        <taxon>Diptera</taxon>
        <taxon>Brachycera</taxon>
        <taxon>Muscomorpha</taxon>
        <taxon>Muscoidea</taxon>
        <taxon>Muscidae</taxon>
        <taxon>Stomoxys</taxon>
    </lineage>
</organism>
<dbReference type="CDD" id="cd19941">
    <property type="entry name" value="TIL"/>
    <property type="match status" value="1"/>
</dbReference>
<evidence type="ECO:0000256" key="1">
    <source>
        <dbReference type="ARBA" id="ARBA00022690"/>
    </source>
</evidence>
<dbReference type="STRING" id="35570.A0A1I8PH24"/>
<feature type="chain" id="PRO_5009326603" description="TIL domain-containing protein" evidence="3">
    <location>
        <begin position="20"/>
        <end position="81"/>
    </location>
</feature>
<gene>
    <name evidence="5" type="primary">106086638</name>
</gene>
<evidence type="ECO:0000259" key="4">
    <source>
        <dbReference type="Pfam" id="PF01826"/>
    </source>
</evidence>
<proteinExistence type="predicted"/>
<keyword evidence="6" id="KW-1185">Reference proteome</keyword>
<evidence type="ECO:0000313" key="6">
    <source>
        <dbReference type="Proteomes" id="UP000095300"/>
    </source>
</evidence>
<keyword evidence="2" id="KW-1015">Disulfide bond</keyword>